<dbReference type="PANTHER" id="PTHR23268">
    <property type="entry name" value="T-CELL RECEPTOR BETA CHAIN"/>
    <property type="match status" value="1"/>
</dbReference>
<accession>A0ABI7Z4Y5</accession>
<dbReference type="GeneTree" id="ENSGT00940000164097"/>
<organism evidence="4 5">
    <name type="scientific">Felis catus</name>
    <name type="common">Cat</name>
    <name type="synonym">Felis silvestris catus</name>
    <dbReference type="NCBI Taxonomy" id="9685"/>
    <lineage>
        <taxon>Eukaryota</taxon>
        <taxon>Metazoa</taxon>
        <taxon>Chordata</taxon>
        <taxon>Craniata</taxon>
        <taxon>Vertebrata</taxon>
        <taxon>Euteleostomi</taxon>
        <taxon>Mammalia</taxon>
        <taxon>Eutheria</taxon>
        <taxon>Laurasiatheria</taxon>
        <taxon>Carnivora</taxon>
        <taxon>Feliformia</taxon>
        <taxon>Felidae</taxon>
        <taxon>Felinae</taxon>
        <taxon>Felis</taxon>
    </lineage>
</organism>
<reference evidence="4" key="2">
    <citation type="submission" date="2025-08" db="UniProtKB">
        <authorList>
            <consortium name="Ensembl"/>
        </authorList>
    </citation>
    <scope>IDENTIFICATION</scope>
    <source>
        <strain evidence="4">breed Abyssinian</strain>
    </source>
</reference>
<keyword evidence="2" id="KW-0391">Immunity</keyword>
<dbReference type="InterPro" id="IPR007110">
    <property type="entry name" value="Ig-like_dom"/>
</dbReference>
<dbReference type="Ensembl" id="ENSFCTT00005057406.1">
    <property type="protein sequence ID" value="ENSFCTP00005042168.1"/>
    <property type="gene ID" value="ENSFCTG00005019964.1"/>
</dbReference>
<dbReference type="SUPFAM" id="SSF48726">
    <property type="entry name" value="Immunoglobulin"/>
    <property type="match status" value="1"/>
</dbReference>
<dbReference type="InterPro" id="IPR050413">
    <property type="entry name" value="TCR_beta_variable"/>
</dbReference>
<sequence length="214" mass="23478">MRHWEPEGAQDFGREIADTRELRVAVPMDTAVTQTPKHLVAATGSNGTLKCEQRLGHNAMYWYKQSAQRPPKLMFAYSYKELAENDSVPSRFTPECSDSSLLHLHVAALQPEDSAVYLCASSEDTAPHSQLLPVHKPPGCSRGAVGATTAQLHISGGTPDRQKPQATTCRSVRWMQQGPVPRTDAHSLWPGSARGRTVPAAECGTERVHLKFLL</sequence>
<name>A0ABI7Z4Y5_FELCA</name>
<dbReference type="PROSITE" id="PS50835">
    <property type="entry name" value="IG_LIKE"/>
    <property type="match status" value="1"/>
</dbReference>
<evidence type="ECO:0000313" key="4">
    <source>
        <dbReference type="Ensembl" id="ENSFCTP00005042168.1"/>
    </source>
</evidence>
<keyword evidence="1" id="KW-0732">Signal</keyword>
<reference evidence="4 5" key="1">
    <citation type="submission" date="2021-02" db="EMBL/GenBank/DDBJ databases">
        <title>Safari Cat Assemblies.</title>
        <authorList>
            <person name="Bredemeyer K.R."/>
            <person name="Murphy W.J."/>
        </authorList>
    </citation>
    <scope>NUCLEOTIDE SEQUENCE [LARGE SCALE GENOMIC DNA]</scope>
</reference>
<gene>
    <name evidence="4" type="primary">DBX2</name>
</gene>
<evidence type="ECO:0000313" key="5">
    <source>
        <dbReference type="Proteomes" id="UP000823872"/>
    </source>
</evidence>
<protein>
    <recommendedName>
        <fullName evidence="3">Ig-like domain-containing protein</fullName>
    </recommendedName>
</protein>
<reference evidence="4" key="3">
    <citation type="submission" date="2025-09" db="UniProtKB">
        <authorList>
            <consortium name="Ensembl"/>
        </authorList>
    </citation>
    <scope>IDENTIFICATION</scope>
    <source>
        <strain evidence="4">breed Abyssinian</strain>
    </source>
</reference>
<dbReference type="InterPro" id="IPR036179">
    <property type="entry name" value="Ig-like_dom_sf"/>
</dbReference>
<dbReference type="PANTHER" id="PTHR23268:SF40">
    <property type="entry name" value="T CELL RECEPTOR BETA VARIABLE 4-1"/>
    <property type="match status" value="1"/>
</dbReference>
<dbReference type="SMART" id="SM00406">
    <property type="entry name" value="IGv"/>
    <property type="match status" value="1"/>
</dbReference>
<evidence type="ECO:0000256" key="2">
    <source>
        <dbReference type="ARBA" id="ARBA00022859"/>
    </source>
</evidence>
<evidence type="ECO:0000259" key="3">
    <source>
        <dbReference type="PROSITE" id="PS50835"/>
    </source>
</evidence>
<dbReference type="Pfam" id="PF07686">
    <property type="entry name" value="V-set"/>
    <property type="match status" value="1"/>
</dbReference>
<dbReference type="Proteomes" id="UP000823872">
    <property type="component" value="Chromosome A2"/>
</dbReference>
<dbReference type="InterPro" id="IPR003599">
    <property type="entry name" value="Ig_sub"/>
</dbReference>
<dbReference type="SMART" id="SM00409">
    <property type="entry name" value="IG"/>
    <property type="match status" value="1"/>
</dbReference>
<feature type="domain" description="Ig-like" evidence="3">
    <location>
        <begin position="27"/>
        <end position="129"/>
    </location>
</feature>
<dbReference type="Gene3D" id="2.60.40.10">
    <property type="entry name" value="Immunoglobulins"/>
    <property type="match status" value="1"/>
</dbReference>
<proteinExistence type="predicted"/>
<evidence type="ECO:0000256" key="1">
    <source>
        <dbReference type="ARBA" id="ARBA00022729"/>
    </source>
</evidence>
<dbReference type="InterPro" id="IPR013783">
    <property type="entry name" value="Ig-like_fold"/>
</dbReference>
<keyword evidence="5" id="KW-1185">Reference proteome</keyword>
<dbReference type="InterPro" id="IPR013106">
    <property type="entry name" value="Ig_V-set"/>
</dbReference>